<gene>
    <name evidence="4" type="ORF">SAMN05660862_3247</name>
</gene>
<dbReference type="PANTHER" id="PTHR22935">
    <property type="entry name" value="PENICILLIN-BINDING PROTEIN"/>
    <property type="match status" value="1"/>
</dbReference>
<evidence type="ECO:0000256" key="2">
    <source>
        <dbReference type="SAM" id="SignalP"/>
    </source>
</evidence>
<dbReference type="PANTHER" id="PTHR22935:SF95">
    <property type="entry name" value="BETA-LACTAMASE-LIKE 1-RELATED"/>
    <property type="match status" value="1"/>
</dbReference>
<keyword evidence="5" id="KW-1185">Reference proteome</keyword>
<dbReference type="InterPro" id="IPR001466">
    <property type="entry name" value="Beta-lactam-related"/>
</dbReference>
<feature type="signal peptide" evidence="2">
    <location>
        <begin position="1"/>
        <end position="19"/>
    </location>
</feature>
<dbReference type="SUPFAM" id="SSF56601">
    <property type="entry name" value="beta-lactamase/transpeptidase-like"/>
    <property type="match status" value="1"/>
</dbReference>
<dbReference type="EMBL" id="FXAU01000006">
    <property type="protein sequence ID" value="SMG45078.1"/>
    <property type="molecule type" value="Genomic_DNA"/>
</dbReference>
<dbReference type="InterPro" id="IPR012338">
    <property type="entry name" value="Beta-lactam/transpept-like"/>
</dbReference>
<evidence type="ECO:0000259" key="3">
    <source>
        <dbReference type="Pfam" id="PF00144"/>
    </source>
</evidence>
<dbReference type="AlphaFoldDB" id="A0A1X7KU79"/>
<feature type="domain" description="Beta-lactamase-related" evidence="3">
    <location>
        <begin position="148"/>
        <end position="460"/>
    </location>
</feature>
<dbReference type="InterPro" id="IPR051478">
    <property type="entry name" value="Beta-lactamase-like_AB/R"/>
</dbReference>
<feature type="chain" id="PRO_5012530350" evidence="2">
    <location>
        <begin position="20"/>
        <end position="479"/>
    </location>
</feature>
<dbReference type="Gene3D" id="3.40.710.10">
    <property type="entry name" value="DD-peptidase/beta-lactamase superfamily"/>
    <property type="match status" value="1"/>
</dbReference>
<protein>
    <submittedName>
        <fullName evidence="4">CubicO group peptidase, beta-lactamase class C family</fullName>
    </submittedName>
</protein>
<dbReference type="OrthoDB" id="9793489at2"/>
<evidence type="ECO:0000256" key="1">
    <source>
        <dbReference type="ARBA" id="ARBA00038473"/>
    </source>
</evidence>
<keyword evidence="2" id="KW-0732">Signal</keyword>
<organism evidence="4 5">
    <name type="scientific">Sphingobacterium psychroaquaticum</name>
    <dbReference type="NCBI Taxonomy" id="561061"/>
    <lineage>
        <taxon>Bacteria</taxon>
        <taxon>Pseudomonadati</taxon>
        <taxon>Bacteroidota</taxon>
        <taxon>Sphingobacteriia</taxon>
        <taxon>Sphingobacteriales</taxon>
        <taxon>Sphingobacteriaceae</taxon>
        <taxon>Sphingobacterium</taxon>
    </lineage>
</organism>
<dbReference type="RefSeq" id="WP_085473932.1">
    <property type="nucleotide sequence ID" value="NZ_FXAU01000006.1"/>
</dbReference>
<dbReference type="Proteomes" id="UP000192980">
    <property type="component" value="Unassembled WGS sequence"/>
</dbReference>
<evidence type="ECO:0000313" key="4">
    <source>
        <dbReference type="EMBL" id="SMG45078.1"/>
    </source>
</evidence>
<sequence length="479" mass="52766">MSRILIIAFMLSAALTSYGQSQEELANRAVFNKLEFFINTKNTDSIYNLASDNFKSKIGADQFGFTMNNLYQLGKIKNVEVLDFKQQSGVYLLTYPTAFIKLTLSVDPSTLKYEGILFSPGEKPTAKPVEKKEVVSVVEKISPVDFFVDSVAKPFVKQGNAQSLAIGVFHDGQYNKYFYGEAIKGSGVAPTENTIYEIGSITKVFTAVLLADLVTKGTIKLDDPITAYLPDSLASNPDLQKITFKSLSNHSSGLPRLANNMDKVPGFTMKDPYANYDRKALFSYLKNYKATREVGETYEYSNLGVGLLGELISIIAKKPFTQQLREVVLTPLQMSSTTDRPDPKNTNFIKVYNASGIEVPTWNFQSMFAAVGLKSTVRDMMLFAVEQFKMPQNGLQAAMGLTREFTLATPNNTDIGLGWHMNMVDQGIFLWHNGGTGGSRSFLGISPDSKTAVVVLSNAELAVDNVGASILKKLMESKN</sequence>
<reference evidence="4 5" key="1">
    <citation type="submission" date="2017-04" db="EMBL/GenBank/DDBJ databases">
        <authorList>
            <person name="Afonso C.L."/>
            <person name="Miller P.J."/>
            <person name="Scott M.A."/>
            <person name="Spackman E."/>
            <person name="Goraichik I."/>
            <person name="Dimitrov K.M."/>
            <person name="Suarez D.L."/>
            <person name="Swayne D.E."/>
        </authorList>
    </citation>
    <scope>NUCLEOTIDE SEQUENCE [LARGE SCALE GENOMIC DNA]</scope>
    <source>
        <strain evidence="4 5">DSM 22418</strain>
    </source>
</reference>
<evidence type="ECO:0000313" key="5">
    <source>
        <dbReference type="Proteomes" id="UP000192980"/>
    </source>
</evidence>
<comment type="similarity">
    <text evidence="1">Belongs to the beta-lactamase family.</text>
</comment>
<dbReference type="Pfam" id="PF00144">
    <property type="entry name" value="Beta-lactamase"/>
    <property type="match status" value="1"/>
</dbReference>
<proteinExistence type="inferred from homology"/>
<accession>A0A1X7KU79</accession>
<dbReference type="STRING" id="561061.SAMN05660862_3247"/>
<name>A0A1X7KU79_9SPHI</name>